<dbReference type="EMBL" id="JALJOQ010000171">
    <property type="protein sequence ID" value="KAK9791831.1"/>
    <property type="molecule type" value="Genomic_DNA"/>
</dbReference>
<comment type="caution">
    <text evidence="1">The sequence shown here is derived from an EMBL/GenBank/DDBJ whole genome shotgun (WGS) entry which is preliminary data.</text>
</comment>
<evidence type="ECO:0000313" key="1">
    <source>
        <dbReference type="EMBL" id="KAK9791831.1"/>
    </source>
</evidence>
<proteinExistence type="predicted"/>
<reference evidence="1 2" key="1">
    <citation type="journal article" date="2024" name="Nat. Commun.">
        <title>Phylogenomics reveals the evolutionary origins of lichenization in chlorophyte algae.</title>
        <authorList>
            <person name="Puginier C."/>
            <person name="Libourel C."/>
            <person name="Otte J."/>
            <person name="Skaloud P."/>
            <person name="Haon M."/>
            <person name="Grisel S."/>
            <person name="Petersen M."/>
            <person name="Berrin J.G."/>
            <person name="Delaux P.M."/>
            <person name="Dal Grande F."/>
            <person name="Keller J."/>
        </authorList>
    </citation>
    <scope>NUCLEOTIDE SEQUENCE [LARGE SCALE GENOMIC DNA]</scope>
    <source>
        <strain evidence="1 2">SAG 2036</strain>
    </source>
</reference>
<keyword evidence="2" id="KW-1185">Reference proteome</keyword>
<protein>
    <submittedName>
        <fullName evidence="1">Uncharacterized protein</fullName>
    </submittedName>
</protein>
<accession>A0AAW1NRN0</accession>
<organism evidence="1 2">
    <name type="scientific">Symbiochloris irregularis</name>
    <dbReference type="NCBI Taxonomy" id="706552"/>
    <lineage>
        <taxon>Eukaryota</taxon>
        <taxon>Viridiplantae</taxon>
        <taxon>Chlorophyta</taxon>
        <taxon>core chlorophytes</taxon>
        <taxon>Trebouxiophyceae</taxon>
        <taxon>Trebouxiales</taxon>
        <taxon>Trebouxiaceae</taxon>
        <taxon>Symbiochloris</taxon>
    </lineage>
</organism>
<gene>
    <name evidence="1" type="ORF">WJX73_004603</name>
</gene>
<name>A0AAW1NRN0_9CHLO</name>
<dbReference type="Proteomes" id="UP001465755">
    <property type="component" value="Unassembled WGS sequence"/>
</dbReference>
<sequence>MAPRLSAKSLICLACTCKWGRQLIESAGADCWQSIAAQTLPVQHPARRESKVSDIQAALAAYRTSQARLCRGQVKCEQHVYNVNSTPKFAPNGREFAVLKRLWEEGTGVEHSEASSDSGSSSGDLTDFWSLVVLYEDGTESELLRAPKNDSEEDYIDWQWSRDGRSLIFVSIPESDNYGEAAPP</sequence>
<dbReference type="AlphaFoldDB" id="A0AAW1NRN0"/>
<evidence type="ECO:0000313" key="2">
    <source>
        <dbReference type="Proteomes" id="UP001465755"/>
    </source>
</evidence>